<accession>A0A8S1Q180</accession>
<dbReference type="EMBL" id="CAJJDM010000142">
    <property type="protein sequence ID" value="CAD8108679.1"/>
    <property type="molecule type" value="Genomic_DNA"/>
</dbReference>
<reference evidence="1" key="1">
    <citation type="submission" date="2021-01" db="EMBL/GenBank/DDBJ databases">
        <authorList>
            <consortium name="Genoscope - CEA"/>
            <person name="William W."/>
        </authorList>
    </citation>
    <scope>NUCLEOTIDE SEQUENCE</scope>
</reference>
<gene>
    <name evidence="1" type="ORF">PPRIM_AZ9-3.1.T1380004</name>
</gene>
<proteinExistence type="predicted"/>
<dbReference type="AlphaFoldDB" id="A0A8S1Q180"/>
<sequence>MKDILEHYVKNVIYTISEDLGTFQQVPNILVVLVSIIIKIQLLQQQQAYGQYFQYLFLSRVMCYQMKKQLSKKQFQQYF</sequence>
<evidence type="ECO:0000313" key="2">
    <source>
        <dbReference type="Proteomes" id="UP000688137"/>
    </source>
</evidence>
<organism evidence="1 2">
    <name type="scientific">Paramecium primaurelia</name>
    <dbReference type="NCBI Taxonomy" id="5886"/>
    <lineage>
        <taxon>Eukaryota</taxon>
        <taxon>Sar</taxon>
        <taxon>Alveolata</taxon>
        <taxon>Ciliophora</taxon>
        <taxon>Intramacronucleata</taxon>
        <taxon>Oligohymenophorea</taxon>
        <taxon>Peniculida</taxon>
        <taxon>Parameciidae</taxon>
        <taxon>Paramecium</taxon>
    </lineage>
</organism>
<keyword evidence="2" id="KW-1185">Reference proteome</keyword>
<protein>
    <submittedName>
        <fullName evidence="1">Uncharacterized protein</fullName>
    </submittedName>
</protein>
<evidence type="ECO:0000313" key="1">
    <source>
        <dbReference type="EMBL" id="CAD8108679.1"/>
    </source>
</evidence>
<name>A0A8S1Q180_PARPR</name>
<dbReference type="Proteomes" id="UP000688137">
    <property type="component" value="Unassembled WGS sequence"/>
</dbReference>
<comment type="caution">
    <text evidence="1">The sequence shown here is derived from an EMBL/GenBank/DDBJ whole genome shotgun (WGS) entry which is preliminary data.</text>
</comment>